<proteinExistence type="predicted"/>
<reference evidence="1 2" key="1">
    <citation type="journal article" date="2023" name="Sci. Data">
        <title>Genome assembly of the Korean intertidal mud-creeper Batillaria attramentaria.</title>
        <authorList>
            <person name="Patra A.K."/>
            <person name="Ho P.T."/>
            <person name="Jun S."/>
            <person name="Lee S.J."/>
            <person name="Kim Y."/>
            <person name="Won Y.J."/>
        </authorList>
    </citation>
    <scope>NUCLEOTIDE SEQUENCE [LARGE SCALE GENOMIC DNA]</scope>
    <source>
        <strain evidence="1">Wonlab-2016</strain>
    </source>
</reference>
<name>A0ABD0JI00_9CAEN</name>
<evidence type="ECO:0000313" key="1">
    <source>
        <dbReference type="EMBL" id="KAK7474456.1"/>
    </source>
</evidence>
<accession>A0ABD0JI00</accession>
<keyword evidence="2" id="KW-1185">Reference proteome</keyword>
<organism evidence="1 2">
    <name type="scientific">Batillaria attramentaria</name>
    <dbReference type="NCBI Taxonomy" id="370345"/>
    <lineage>
        <taxon>Eukaryota</taxon>
        <taxon>Metazoa</taxon>
        <taxon>Spiralia</taxon>
        <taxon>Lophotrochozoa</taxon>
        <taxon>Mollusca</taxon>
        <taxon>Gastropoda</taxon>
        <taxon>Caenogastropoda</taxon>
        <taxon>Sorbeoconcha</taxon>
        <taxon>Cerithioidea</taxon>
        <taxon>Batillariidae</taxon>
        <taxon>Batillaria</taxon>
    </lineage>
</organism>
<evidence type="ECO:0000313" key="2">
    <source>
        <dbReference type="Proteomes" id="UP001519460"/>
    </source>
</evidence>
<dbReference type="EMBL" id="JACVVK020000436">
    <property type="protein sequence ID" value="KAK7474456.1"/>
    <property type="molecule type" value="Genomic_DNA"/>
</dbReference>
<gene>
    <name evidence="1" type="ORF">BaRGS_00034278</name>
</gene>
<sequence length="82" mass="8928">MHAAFTFISCNFTSICRCCPDISSFFGGVLSQPLSFHPIKRTTSGVQEKPSNVSISIFKRLGFSHGQAAPNSLGQKRPLLRA</sequence>
<dbReference type="Proteomes" id="UP001519460">
    <property type="component" value="Unassembled WGS sequence"/>
</dbReference>
<comment type="caution">
    <text evidence="1">The sequence shown here is derived from an EMBL/GenBank/DDBJ whole genome shotgun (WGS) entry which is preliminary data.</text>
</comment>
<dbReference type="AlphaFoldDB" id="A0ABD0JI00"/>
<protein>
    <submittedName>
        <fullName evidence="1">Uncharacterized protein</fullName>
    </submittedName>
</protein>